<keyword evidence="9" id="KW-1185">Reference proteome</keyword>
<dbReference type="PRINTS" id="PR00090">
    <property type="entry name" value="RNGDIOXGNASE"/>
</dbReference>
<feature type="domain" description="Rieske" evidence="7">
    <location>
        <begin position="50"/>
        <end position="155"/>
    </location>
</feature>
<comment type="cofactor">
    <cofactor evidence="1">
        <name>Fe cation</name>
        <dbReference type="ChEBI" id="CHEBI:24875"/>
    </cofactor>
</comment>
<dbReference type="PANTHER" id="PTHR43756:SF5">
    <property type="entry name" value="CHOLINE MONOOXYGENASE, CHLOROPLASTIC"/>
    <property type="match status" value="1"/>
</dbReference>
<protein>
    <submittedName>
        <fullName evidence="8">Putative iron-sulfur protein</fullName>
    </submittedName>
</protein>
<dbReference type="Proteomes" id="UP000008363">
    <property type="component" value="Unassembled WGS sequence"/>
</dbReference>
<dbReference type="Gene3D" id="3.90.380.10">
    <property type="entry name" value="Naphthalene 1,2-dioxygenase Alpha Subunit, Chain A, domain 1"/>
    <property type="match status" value="1"/>
</dbReference>
<dbReference type="GO" id="GO:0005506">
    <property type="term" value="F:iron ion binding"/>
    <property type="evidence" value="ECO:0007669"/>
    <property type="project" value="InterPro"/>
</dbReference>
<dbReference type="SUPFAM" id="SSF50022">
    <property type="entry name" value="ISP domain"/>
    <property type="match status" value="1"/>
</dbReference>
<proteinExistence type="predicted"/>
<keyword evidence="5" id="KW-0408">Iron</keyword>
<dbReference type="Pfam" id="PF00848">
    <property type="entry name" value="Ring_hydroxyl_A"/>
    <property type="match status" value="1"/>
</dbReference>
<dbReference type="eggNOG" id="COG4638">
    <property type="taxonomic scope" value="Bacteria"/>
</dbReference>
<dbReference type="GO" id="GO:0051537">
    <property type="term" value="F:2 iron, 2 sulfur cluster binding"/>
    <property type="evidence" value="ECO:0007669"/>
    <property type="project" value="UniProtKB-KW"/>
</dbReference>
<dbReference type="CDD" id="cd08884">
    <property type="entry name" value="RHO_alpha_C_GbcA-like"/>
    <property type="match status" value="1"/>
</dbReference>
<dbReference type="InterPro" id="IPR015879">
    <property type="entry name" value="Ring_hydroxy_dOase_asu_C_dom"/>
</dbReference>
<dbReference type="InterPro" id="IPR017941">
    <property type="entry name" value="Rieske_2Fe-2S"/>
</dbReference>
<evidence type="ECO:0000256" key="1">
    <source>
        <dbReference type="ARBA" id="ARBA00001962"/>
    </source>
</evidence>
<evidence type="ECO:0000256" key="5">
    <source>
        <dbReference type="ARBA" id="ARBA00023004"/>
    </source>
</evidence>
<dbReference type="Gene3D" id="2.102.10.10">
    <property type="entry name" value="Rieske [2Fe-2S] iron-sulphur domain"/>
    <property type="match status" value="1"/>
</dbReference>
<dbReference type="SUPFAM" id="SSF55961">
    <property type="entry name" value="Bet v1-like"/>
    <property type="match status" value="1"/>
</dbReference>
<dbReference type="PANTHER" id="PTHR43756">
    <property type="entry name" value="CHOLINE MONOOXYGENASE, CHLOROPLASTIC"/>
    <property type="match status" value="1"/>
</dbReference>
<dbReference type="CDD" id="cd03469">
    <property type="entry name" value="Rieske_RO_Alpha_N"/>
    <property type="match status" value="1"/>
</dbReference>
<dbReference type="GO" id="GO:0004497">
    <property type="term" value="F:monooxygenase activity"/>
    <property type="evidence" value="ECO:0007669"/>
    <property type="project" value="UniProtKB-ARBA"/>
</dbReference>
<dbReference type="RefSeq" id="WP_006334478.1">
    <property type="nucleotide sequence ID" value="NZ_BAHC01000125.1"/>
</dbReference>
<evidence type="ECO:0000256" key="2">
    <source>
        <dbReference type="ARBA" id="ARBA00022714"/>
    </source>
</evidence>
<keyword evidence="6" id="KW-0411">Iron-sulfur</keyword>
<dbReference type="EMBL" id="BAHC01000125">
    <property type="protein sequence ID" value="GAB91190.1"/>
    <property type="molecule type" value="Genomic_DNA"/>
</dbReference>
<gene>
    <name evidence="8" type="ORF">GORHZ_125_00730</name>
</gene>
<dbReference type="PROSITE" id="PS51296">
    <property type="entry name" value="RIESKE"/>
    <property type="match status" value="1"/>
</dbReference>
<evidence type="ECO:0000259" key="7">
    <source>
        <dbReference type="PROSITE" id="PS51296"/>
    </source>
</evidence>
<evidence type="ECO:0000256" key="6">
    <source>
        <dbReference type="ARBA" id="ARBA00023014"/>
    </source>
</evidence>
<sequence>MNNLDTLSPAGDVEALIDRRAVGYSLEAEFYTSQEVFDLDLAAVFAKHWLFSATEAEIPDPGDYVTIDIGPYSVIIVRDDDEQVRAFRNVCRHRGSRLLENGCGSVGNLVCPYHQWTYRVDGTLVYAESQPPGFDRSALGLRPVHVRSVAGLIFVCLADETPPDFDEVAAVLEPYIAPFDLVHTKVAHQSDLIEEGNWKLVMENNRECQHCDGAHPELITAYFPLFGYSANDITPRMRPVFERYQTAQEHLTKACSRSNFPRDERRELDTRVTGFQVSHLPLDGSGSSFGPNGEPVCHKLMGNIPDARFGDLSIHMQPNSWFHLLSDHAVVFRVLPLAPGRSLVRTTWLVHEDAREGVDYNLENLTSVWNATNLQDRDLVAGAQKGVSDPGYIPGPYSMVEGDVEAFVNWYIQRLRAHFES</sequence>
<accession>K6VWA4</accession>
<dbReference type="OrthoDB" id="5243643at2"/>
<keyword evidence="4" id="KW-0560">Oxidoreductase</keyword>
<dbReference type="AlphaFoldDB" id="K6VWA4"/>
<dbReference type="Pfam" id="PF00355">
    <property type="entry name" value="Rieske"/>
    <property type="match status" value="1"/>
</dbReference>
<evidence type="ECO:0000313" key="9">
    <source>
        <dbReference type="Proteomes" id="UP000008363"/>
    </source>
</evidence>
<keyword evidence="2" id="KW-0001">2Fe-2S</keyword>
<comment type="caution">
    <text evidence="8">The sequence shown here is derived from an EMBL/GenBank/DDBJ whole genome shotgun (WGS) entry which is preliminary data.</text>
</comment>
<dbReference type="InterPro" id="IPR036922">
    <property type="entry name" value="Rieske_2Fe-2S_sf"/>
</dbReference>
<reference evidence="8 9" key="1">
    <citation type="submission" date="2012-08" db="EMBL/GenBank/DDBJ databases">
        <title>Whole genome shotgun sequence of Gordonia rhizosphera NBRC 16068.</title>
        <authorList>
            <person name="Takarada H."/>
            <person name="Isaki S."/>
            <person name="Hosoyama A."/>
            <person name="Tsuchikane K."/>
            <person name="Katsumata H."/>
            <person name="Baba S."/>
            <person name="Ohji S."/>
            <person name="Yamazaki S."/>
            <person name="Fujita N."/>
        </authorList>
    </citation>
    <scope>NUCLEOTIDE SEQUENCE [LARGE SCALE GENOMIC DNA]</scope>
    <source>
        <strain evidence="8 9">NBRC 16068</strain>
    </source>
</reference>
<name>K6VWA4_9ACTN</name>
<dbReference type="STRING" id="1108045.GORHZ_125_00730"/>
<evidence type="ECO:0000256" key="4">
    <source>
        <dbReference type="ARBA" id="ARBA00023002"/>
    </source>
</evidence>
<organism evidence="8 9">
    <name type="scientific">Gordonia rhizosphera NBRC 16068</name>
    <dbReference type="NCBI Taxonomy" id="1108045"/>
    <lineage>
        <taxon>Bacteria</taxon>
        <taxon>Bacillati</taxon>
        <taxon>Actinomycetota</taxon>
        <taxon>Actinomycetes</taxon>
        <taxon>Mycobacteriales</taxon>
        <taxon>Gordoniaceae</taxon>
        <taxon>Gordonia</taxon>
    </lineage>
</organism>
<evidence type="ECO:0000313" key="8">
    <source>
        <dbReference type="EMBL" id="GAB91190.1"/>
    </source>
</evidence>
<evidence type="ECO:0000256" key="3">
    <source>
        <dbReference type="ARBA" id="ARBA00022723"/>
    </source>
</evidence>
<dbReference type="InterPro" id="IPR001663">
    <property type="entry name" value="Rng_hydr_dOase-A"/>
</dbReference>
<dbReference type="GO" id="GO:0016705">
    <property type="term" value="F:oxidoreductase activity, acting on paired donors, with incorporation or reduction of molecular oxygen"/>
    <property type="evidence" value="ECO:0007669"/>
    <property type="project" value="UniProtKB-ARBA"/>
</dbReference>
<keyword evidence="3" id="KW-0479">Metal-binding</keyword>